<feature type="non-terminal residue" evidence="3">
    <location>
        <position position="1"/>
    </location>
</feature>
<keyword evidence="2" id="KW-0812">Transmembrane</keyword>
<feature type="non-terminal residue" evidence="3">
    <location>
        <position position="1202"/>
    </location>
</feature>
<keyword evidence="2" id="KW-0472">Membrane</keyword>
<evidence type="ECO:0000313" key="3">
    <source>
        <dbReference type="EMBL" id="GMR38718.1"/>
    </source>
</evidence>
<keyword evidence="2" id="KW-1133">Transmembrane helix</keyword>
<feature type="compositionally biased region" description="Basic and acidic residues" evidence="1">
    <location>
        <begin position="290"/>
        <end position="302"/>
    </location>
</feature>
<dbReference type="Proteomes" id="UP001328107">
    <property type="component" value="Unassembled WGS sequence"/>
</dbReference>
<evidence type="ECO:0000256" key="2">
    <source>
        <dbReference type="SAM" id="Phobius"/>
    </source>
</evidence>
<dbReference type="AlphaFoldDB" id="A0AAN5C5Y1"/>
<feature type="transmembrane region" description="Helical" evidence="2">
    <location>
        <begin position="1141"/>
        <end position="1161"/>
    </location>
</feature>
<proteinExistence type="predicted"/>
<gene>
    <name evidence="3" type="ORF">PMAYCL1PPCAC_08913</name>
</gene>
<evidence type="ECO:0000256" key="1">
    <source>
        <dbReference type="SAM" id="MobiDB-lite"/>
    </source>
</evidence>
<dbReference type="EMBL" id="BTRK01000002">
    <property type="protein sequence ID" value="GMR38718.1"/>
    <property type="molecule type" value="Genomic_DNA"/>
</dbReference>
<evidence type="ECO:0000313" key="4">
    <source>
        <dbReference type="Proteomes" id="UP001328107"/>
    </source>
</evidence>
<sequence length="1202" mass="136361">EEVFALIRDGDSDFDNHLEMLDNITSSPPLDSAIPSWLNPYLTSARDHIHRLCNSDAMANIGSAVNGILASLPGEEVFVVPEWLRAGEWLLRLGIIQSSHAGGQSDAERTFMRLIEADDPCAPYALFYLACMSMKRFEDMRDKQTSLLLSSLSAFKPDVNRAIALFARTRVAFLEQLERRAVDVRAIQQRADVQSSDCGLQVQLRELQTAIGHIIANIDWLIGEPMLTPAPFDLLTESEAHQTQLYESLISIDAISAPAIDDGPNVSIHQRIISRKFGLNKAQTARALKLDERTDQDSHADDDSSVSRSKMITSHSLSERCTLPTRFDFWVDMHAIGAFYDIQHVYVIVEESRASAESSITTLRPSVSDVDMCRSSILYSNRNLRDVSYYFKREIDELISSGTNETIEAEVQALLESKRMRIDILARIHMGRLHASRLLQFDGFTPMQLKEHFHFDEITCNWVLLRLSAHRIIEMHRVATVQLNEDWRQRAATFNWNSSEITIDAQELEVLESLEQALTISPAVLRHVFNKLSDHQSSEQLAQELSDALVEARVLCRRDHFVYRKCDHPIRLDSSVLPSMLVEPIARFLAHNFAYTFAREALASACADAPFTTKVVMLPEDAHKELFDEMCRLEIISPPRIASDHHELIDDTDFPFVGKRELEQFIHSRRLKLRDEIQMFALVPFAHVLTKIGVASSMEMEALIGIGMAAGVSLRKVSFTQKVAGEILRGGKFVVNNGLLLIKGIFGAIRKALGAVAHVASIVISPVVNLVGRVVPQKFKQKYKFASATIDALDSCQRKTMRYISEFVRSTITNISDRTPTMLQNAFENIAGKVAEYTHQFLSFMYEKCQALFGSAEYYNQCRMAAHLTSSRARPGDSLSEHRLVRLFNTLVAAADEQNRAIDAREKALIDQIRRTARNMRERILCRLAPPTDLSFPGLVTFANSLETKRWFETELELRLRFIAIEAIRELTESGRVDTVECLDMTHVTAAYKAMLNDLVDEWRQWTAEGRAEGTVENQEDACLENFVKDMVDLRIQEIFTNPLMKVYRLIISEYFSSEVSQPHKTLLDDDIAMAARLLSKGNSKSWLDPLFRKDLNLKIHQRIANLSNELTDNVPGNREQARCVVDLVHVCELHHRPVPFGPFLAVLCIFMCLTICIRTIRLSTNRYNCLNRVYNHFKFQKIVATFTCTENPTCILSSRKV</sequence>
<comment type="caution">
    <text evidence="3">The sequence shown here is derived from an EMBL/GenBank/DDBJ whole genome shotgun (WGS) entry which is preliminary data.</text>
</comment>
<reference evidence="4" key="1">
    <citation type="submission" date="2022-10" db="EMBL/GenBank/DDBJ databases">
        <title>Genome assembly of Pristionchus species.</title>
        <authorList>
            <person name="Yoshida K."/>
            <person name="Sommer R.J."/>
        </authorList>
    </citation>
    <scope>NUCLEOTIDE SEQUENCE [LARGE SCALE GENOMIC DNA]</scope>
    <source>
        <strain evidence="4">RS5460</strain>
    </source>
</reference>
<keyword evidence="4" id="KW-1185">Reference proteome</keyword>
<organism evidence="3 4">
    <name type="scientific">Pristionchus mayeri</name>
    <dbReference type="NCBI Taxonomy" id="1317129"/>
    <lineage>
        <taxon>Eukaryota</taxon>
        <taxon>Metazoa</taxon>
        <taxon>Ecdysozoa</taxon>
        <taxon>Nematoda</taxon>
        <taxon>Chromadorea</taxon>
        <taxon>Rhabditida</taxon>
        <taxon>Rhabditina</taxon>
        <taxon>Diplogasteromorpha</taxon>
        <taxon>Diplogasteroidea</taxon>
        <taxon>Neodiplogasteridae</taxon>
        <taxon>Pristionchus</taxon>
    </lineage>
</organism>
<protein>
    <submittedName>
        <fullName evidence="3">Uncharacterized protein</fullName>
    </submittedName>
</protein>
<name>A0AAN5C5Y1_9BILA</name>
<feature type="region of interest" description="Disordered" evidence="1">
    <location>
        <begin position="290"/>
        <end position="309"/>
    </location>
</feature>
<accession>A0AAN5C5Y1</accession>